<protein>
    <submittedName>
        <fullName evidence="1">Uncharacterized protein</fullName>
    </submittedName>
</protein>
<evidence type="ECO:0000313" key="2">
    <source>
        <dbReference type="Proteomes" id="UP000053105"/>
    </source>
</evidence>
<dbReference type="AlphaFoldDB" id="A0A0N0BC66"/>
<name>A0A0N0BC66_9HYME</name>
<dbReference type="OrthoDB" id="10039049at2759"/>
<proteinExistence type="predicted"/>
<dbReference type="Proteomes" id="UP000053105">
    <property type="component" value="Unassembled WGS sequence"/>
</dbReference>
<gene>
    <name evidence="1" type="ORF">WN51_03974</name>
</gene>
<evidence type="ECO:0000313" key="1">
    <source>
        <dbReference type="EMBL" id="KOX68488.1"/>
    </source>
</evidence>
<sequence length="217" mass="25639">MDNKTSYPNMEYANFFGKKVRNAYLKQRKKNTITPLLLEVYATPPRESRDRHQPIANFRCISIAPEELKLVVNSDSISFQEKNKELLARKKERKKEKHYFYFANVYINPRTDALRAITRHKKKQRNSKLLELKNPKDISCDGELRLSLWASVQILYYYTSHHIATPSANCKKKKSKLLARFKYNPKRTVECKGLKTRTAKVQFKCLLTKFPVENRHQ</sequence>
<accession>A0A0N0BC66</accession>
<dbReference type="EMBL" id="KQ435922">
    <property type="protein sequence ID" value="KOX68488.1"/>
    <property type="molecule type" value="Genomic_DNA"/>
</dbReference>
<keyword evidence="2" id="KW-1185">Reference proteome</keyword>
<reference evidence="1 2" key="1">
    <citation type="submission" date="2015-07" db="EMBL/GenBank/DDBJ databases">
        <title>The genome of Melipona quadrifasciata.</title>
        <authorList>
            <person name="Pan H."/>
            <person name="Kapheim K."/>
        </authorList>
    </citation>
    <scope>NUCLEOTIDE SEQUENCE [LARGE SCALE GENOMIC DNA]</scope>
    <source>
        <strain evidence="1">0111107301</strain>
        <tissue evidence="1">Whole body</tissue>
    </source>
</reference>
<organism evidence="1 2">
    <name type="scientific">Melipona quadrifasciata</name>
    <dbReference type="NCBI Taxonomy" id="166423"/>
    <lineage>
        <taxon>Eukaryota</taxon>
        <taxon>Metazoa</taxon>
        <taxon>Ecdysozoa</taxon>
        <taxon>Arthropoda</taxon>
        <taxon>Hexapoda</taxon>
        <taxon>Insecta</taxon>
        <taxon>Pterygota</taxon>
        <taxon>Neoptera</taxon>
        <taxon>Endopterygota</taxon>
        <taxon>Hymenoptera</taxon>
        <taxon>Apocrita</taxon>
        <taxon>Aculeata</taxon>
        <taxon>Apoidea</taxon>
        <taxon>Anthophila</taxon>
        <taxon>Apidae</taxon>
        <taxon>Melipona</taxon>
    </lineage>
</organism>